<dbReference type="EMBL" id="QSFP01000004">
    <property type="protein sequence ID" value="RHA68680.1"/>
    <property type="molecule type" value="Genomic_DNA"/>
</dbReference>
<dbReference type="Proteomes" id="UP000284465">
    <property type="component" value="Unassembled WGS sequence"/>
</dbReference>
<feature type="chain" id="PRO_5038219513" description="GerMN domain-containing protein" evidence="1">
    <location>
        <begin position="33"/>
        <end position="168"/>
    </location>
</feature>
<evidence type="ECO:0000313" key="12">
    <source>
        <dbReference type="Proteomes" id="UP000478483"/>
    </source>
</evidence>
<dbReference type="Proteomes" id="UP000283513">
    <property type="component" value="Unassembled WGS sequence"/>
</dbReference>
<feature type="signal peptide" evidence="1">
    <location>
        <begin position="1"/>
        <end position="32"/>
    </location>
</feature>
<evidence type="ECO:0000313" key="10">
    <source>
        <dbReference type="Proteomes" id="UP000284051"/>
    </source>
</evidence>
<comment type="caution">
    <text evidence="5">The sequence shown here is derived from an EMBL/GenBank/DDBJ whole genome shotgun (WGS) entry which is preliminary data.</text>
</comment>
<feature type="domain" description="GerMN" evidence="2">
    <location>
        <begin position="70"/>
        <end position="152"/>
    </location>
</feature>
<dbReference type="EMBL" id="QRID01000001">
    <property type="protein sequence ID" value="RHG30883.1"/>
    <property type="molecule type" value="Genomic_DNA"/>
</dbReference>
<dbReference type="SMART" id="SM00909">
    <property type="entry name" value="Germane"/>
    <property type="match status" value="1"/>
</dbReference>
<dbReference type="PROSITE" id="PS51257">
    <property type="entry name" value="PROKAR_LIPOPROTEIN"/>
    <property type="match status" value="1"/>
</dbReference>
<dbReference type="Pfam" id="PF10646">
    <property type="entry name" value="Germane"/>
    <property type="match status" value="1"/>
</dbReference>
<dbReference type="Proteomes" id="UP000283586">
    <property type="component" value="Unassembled WGS sequence"/>
</dbReference>
<dbReference type="Proteomes" id="UP000478483">
    <property type="component" value="Unassembled WGS sequence"/>
</dbReference>
<evidence type="ECO:0000256" key="1">
    <source>
        <dbReference type="SAM" id="SignalP"/>
    </source>
</evidence>
<evidence type="ECO:0000313" key="6">
    <source>
        <dbReference type="EMBL" id="RHG30883.1"/>
    </source>
</evidence>
<dbReference type="EMBL" id="WNAJ01000017">
    <property type="protein sequence ID" value="MTR86051.1"/>
    <property type="molecule type" value="Genomic_DNA"/>
</dbReference>
<accession>A0A1Q6SCH6</accession>
<evidence type="ECO:0000313" key="7">
    <source>
        <dbReference type="EMBL" id="RHN11568.1"/>
    </source>
</evidence>
<dbReference type="AlphaFoldDB" id="A0A1Q6SCH6"/>
<evidence type="ECO:0000313" key="4">
    <source>
        <dbReference type="EMBL" id="RHA68680.1"/>
    </source>
</evidence>
<dbReference type="EMBL" id="QSHO01000006">
    <property type="protein sequence ID" value="RHC17402.1"/>
    <property type="molecule type" value="Genomic_DNA"/>
</dbReference>
<evidence type="ECO:0000313" key="3">
    <source>
        <dbReference type="EMBL" id="MTR86051.1"/>
    </source>
</evidence>
<sequence>MMEKRRQNMKRTSVTRKMALILAAIVLMTASGCGRRENADKEDNNITIYKSNENADGFDTETVSLDALTPENIMAALIDAGVVPSDVKVLDFKQEEDTITLDLSKTFEEYVNQMGTAGEYATVGSVVNTYLDAYDAKAVSLLVEGGTWSTGHAEYETLQGRYTYDAQE</sequence>
<dbReference type="Proteomes" id="UP000284051">
    <property type="component" value="Unassembled WGS sequence"/>
</dbReference>
<proteinExistence type="predicted"/>
<evidence type="ECO:0000313" key="5">
    <source>
        <dbReference type="EMBL" id="RHC17402.1"/>
    </source>
</evidence>
<evidence type="ECO:0000313" key="9">
    <source>
        <dbReference type="Proteomes" id="UP000283586"/>
    </source>
</evidence>
<protein>
    <recommendedName>
        <fullName evidence="2">GerMN domain-containing protein</fullName>
    </recommendedName>
</protein>
<dbReference type="InterPro" id="IPR019606">
    <property type="entry name" value="GerMN"/>
</dbReference>
<evidence type="ECO:0000313" key="11">
    <source>
        <dbReference type="Proteomes" id="UP000284465"/>
    </source>
</evidence>
<dbReference type="EMBL" id="QRQN01000002">
    <property type="protein sequence ID" value="RHN11568.1"/>
    <property type="molecule type" value="Genomic_DNA"/>
</dbReference>
<name>A0A1Q6SCH6_9FIRM</name>
<evidence type="ECO:0000259" key="2">
    <source>
        <dbReference type="SMART" id="SM00909"/>
    </source>
</evidence>
<gene>
    <name evidence="6" type="ORF">DW264_01150</name>
    <name evidence="5" type="ORF">DW856_07905</name>
    <name evidence="4" type="ORF">DW927_05220</name>
    <name evidence="7" type="ORF">DWZ31_02960</name>
    <name evidence="3" type="ORF">GMD50_13525</name>
</gene>
<reference evidence="3 12" key="2">
    <citation type="journal article" date="2019" name="Nat. Med.">
        <title>A library of human gut bacterial isolates paired with longitudinal multiomics data enables mechanistic microbiome research.</title>
        <authorList>
            <person name="Poyet M."/>
            <person name="Groussin M."/>
            <person name="Gibbons S.M."/>
            <person name="Avila-Pacheco J."/>
            <person name="Jiang X."/>
            <person name="Kearney S.M."/>
            <person name="Perrotta A.R."/>
            <person name="Berdy B."/>
            <person name="Zhao S."/>
            <person name="Lieberman T.D."/>
            <person name="Swanson P.K."/>
            <person name="Smith M."/>
            <person name="Roesemann S."/>
            <person name="Alexander J.E."/>
            <person name="Rich S.A."/>
            <person name="Livny J."/>
            <person name="Vlamakis H."/>
            <person name="Clish C."/>
            <person name="Bullock K."/>
            <person name="Deik A."/>
            <person name="Scott J."/>
            <person name="Pierce K.A."/>
            <person name="Xavier R.J."/>
            <person name="Alm E.J."/>
        </authorList>
    </citation>
    <scope>NUCLEOTIDE SEQUENCE [LARGE SCALE GENOMIC DNA]</scope>
    <source>
        <strain evidence="3 12">BIOML-A1</strain>
    </source>
</reference>
<keyword evidence="1" id="KW-0732">Signal</keyword>
<organism evidence="5 8">
    <name type="scientific">Roseburia intestinalis</name>
    <dbReference type="NCBI Taxonomy" id="166486"/>
    <lineage>
        <taxon>Bacteria</taxon>
        <taxon>Bacillati</taxon>
        <taxon>Bacillota</taxon>
        <taxon>Clostridia</taxon>
        <taxon>Lachnospirales</taxon>
        <taxon>Lachnospiraceae</taxon>
        <taxon>Roseburia</taxon>
    </lineage>
</organism>
<reference evidence="8 9" key="1">
    <citation type="submission" date="2018-08" db="EMBL/GenBank/DDBJ databases">
        <title>A genome reference for cultivated species of the human gut microbiota.</title>
        <authorList>
            <person name="Zou Y."/>
            <person name="Xue W."/>
            <person name="Luo G."/>
        </authorList>
    </citation>
    <scope>NUCLEOTIDE SEQUENCE [LARGE SCALE GENOMIC DNA]</scope>
    <source>
        <strain evidence="7 9">AF31-21AC</strain>
        <strain evidence="6 10">AM22-21LB</strain>
        <strain evidence="5 8">AM37-1AC</strain>
        <strain evidence="4 11">AM43-11</strain>
    </source>
</reference>
<evidence type="ECO:0000313" key="8">
    <source>
        <dbReference type="Proteomes" id="UP000283513"/>
    </source>
</evidence>